<feature type="active site" description="Amidino-cysteine intermediate" evidence="6 7">
    <location>
        <position position="400"/>
    </location>
</feature>
<keyword evidence="6" id="KW-0963">Cytoplasm</keyword>
<reference evidence="8 9" key="1">
    <citation type="journal article" date="2015" name="Genome Announc.">
        <title>Expanding the biotechnology potential of lactobacilli through comparative genomics of 213 strains and associated genera.</title>
        <authorList>
            <person name="Sun Z."/>
            <person name="Harris H.M."/>
            <person name="McCann A."/>
            <person name="Guo C."/>
            <person name="Argimon S."/>
            <person name="Zhang W."/>
            <person name="Yang X."/>
            <person name="Jeffery I.B."/>
            <person name="Cooney J.C."/>
            <person name="Kagawa T.F."/>
            <person name="Liu W."/>
            <person name="Song Y."/>
            <person name="Salvetti E."/>
            <person name="Wrobel A."/>
            <person name="Rasinkangas P."/>
            <person name="Parkhill J."/>
            <person name="Rea M.C."/>
            <person name="O'Sullivan O."/>
            <person name="Ritari J."/>
            <person name="Douillard F.P."/>
            <person name="Paul Ross R."/>
            <person name="Yang R."/>
            <person name="Briner A.E."/>
            <person name="Felis G.E."/>
            <person name="de Vos W.M."/>
            <person name="Barrangou R."/>
            <person name="Klaenhammer T.R."/>
            <person name="Caufield P.W."/>
            <person name="Cui Y."/>
            <person name="Zhang H."/>
            <person name="O'Toole P.W."/>
        </authorList>
    </citation>
    <scope>NUCLEOTIDE SEQUENCE [LARGE SCALE GENOMIC DNA]</scope>
    <source>
        <strain evidence="8 9">DSM 18793</strain>
    </source>
</reference>
<dbReference type="PANTHER" id="PTHR47271:SF2">
    <property type="entry name" value="ARGININE DEIMINASE"/>
    <property type="match status" value="1"/>
</dbReference>
<dbReference type="GO" id="GO:0016990">
    <property type="term" value="F:arginine deiminase activity"/>
    <property type="evidence" value="ECO:0007669"/>
    <property type="project" value="UniProtKB-UniRule"/>
</dbReference>
<dbReference type="SUPFAM" id="SSF55909">
    <property type="entry name" value="Pentein"/>
    <property type="match status" value="1"/>
</dbReference>
<keyword evidence="3 6" id="KW-0056">Arginine metabolism</keyword>
<accession>A0A0R1V2C7</accession>
<comment type="catalytic activity">
    <reaction evidence="5 6">
        <text>L-arginine + H2O = L-citrulline + NH4(+)</text>
        <dbReference type="Rhea" id="RHEA:19597"/>
        <dbReference type="ChEBI" id="CHEBI:15377"/>
        <dbReference type="ChEBI" id="CHEBI:28938"/>
        <dbReference type="ChEBI" id="CHEBI:32682"/>
        <dbReference type="ChEBI" id="CHEBI:57743"/>
        <dbReference type="EC" id="3.5.3.6"/>
    </reaction>
</comment>
<comment type="pathway">
    <text evidence="1 6">Amino-acid degradation; L-arginine degradation via ADI pathway; carbamoyl phosphate from L-arginine: step 1/2.</text>
</comment>
<dbReference type="InterPro" id="IPR003876">
    <property type="entry name" value="Arg_deiminase"/>
</dbReference>
<evidence type="ECO:0000256" key="4">
    <source>
        <dbReference type="ARBA" id="ARBA00022801"/>
    </source>
</evidence>
<dbReference type="AlphaFoldDB" id="A0A0R1V2C7"/>
<evidence type="ECO:0000256" key="7">
    <source>
        <dbReference type="PIRSR" id="PIRSR006356-1"/>
    </source>
</evidence>
<evidence type="ECO:0000256" key="6">
    <source>
        <dbReference type="HAMAP-Rule" id="MF_00242"/>
    </source>
</evidence>
<dbReference type="EC" id="3.5.3.6" evidence="6"/>
<dbReference type="Proteomes" id="UP000051084">
    <property type="component" value="Unassembled WGS sequence"/>
</dbReference>
<sequence>MNEMTSPIHVTSEIGKLKTVMLHRPGREIENLTPDSMERLLFDDIPYLPIAQEEHDFFAQTLRDQDIEVLYFEKLAAEAIADDDVCKEFLQRMVAESGYVAGATHDALVEYLSSMDRQTMIDKIIEGVRSNEIDIARPDLQLVAENQDWPFLMDPMPNAYFTRDPQAAIGEGISINRMTFPARQRESLITEYIINHHPRFAGQVPVWRSRNHETHIEGGDELVLSDHVLAIGISERTTADAIEDIGRHLFKNSDYDTIVAISIPHNHAMMHLDTVFTMINHDQFTVHPAILDENGHVDNWIVRLGDNGKTTFEHHTDIKEVLKTVLNKSEIDLIPTGNGDPIVAPREQWNDGSNTLTIAPGEVVTYNRNYVSNELLREHGILVHEVRSSELSRGRGGPRCMSCPLVREDI</sequence>
<comment type="subcellular location">
    <subcellularLocation>
        <location evidence="6">Cytoplasm</location>
    </subcellularLocation>
</comment>
<dbReference type="NCBIfam" id="NF002381">
    <property type="entry name" value="PRK01388.1"/>
    <property type="match status" value="1"/>
</dbReference>
<evidence type="ECO:0000256" key="3">
    <source>
        <dbReference type="ARBA" id="ARBA00022503"/>
    </source>
</evidence>
<gene>
    <name evidence="6" type="primary">arcA</name>
    <name evidence="8" type="ORF">FC21_GL000516</name>
</gene>
<keyword evidence="9" id="KW-1185">Reference proteome</keyword>
<dbReference type="GO" id="GO:0005737">
    <property type="term" value="C:cytoplasm"/>
    <property type="evidence" value="ECO:0007669"/>
    <property type="project" value="UniProtKB-SubCell"/>
</dbReference>
<dbReference type="UniPathway" id="UPA00254">
    <property type="reaction ID" value="UER00364"/>
</dbReference>
<dbReference type="PRINTS" id="PR01466">
    <property type="entry name" value="ARGDEIMINASE"/>
</dbReference>
<dbReference type="Gene3D" id="1.10.3930.10">
    <property type="entry name" value="Arginine deiminase"/>
    <property type="match status" value="1"/>
</dbReference>
<organism evidence="8 9">
    <name type="scientific">Limosilactobacillus equigenerosi DSM 18793 = JCM 14505</name>
    <dbReference type="NCBI Taxonomy" id="1423742"/>
    <lineage>
        <taxon>Bacteria</taxon>
        <taxon>Bacillati</taxon>
        <taxon>Bacillota</taxon>
        <taxon>Bacilli</taxon>
        <taxon>Lactobacillales</taxon>
        <taxon>Lactobacillaceae</taxon>
        <taxon>Limosilactobacillus</taxon>
    </lineage>
</organism>
<keyword evidence="4 6" id="KW-0378">Hydrolase</keyword>
<evidence type="ECO:0000256" key="5">
    <source>
        <dbReference type="ARBA" id="ARBA00049429"/>
    </source>
</evidence>
<proteinExistence type="inferred from homology"/>
<dbReference type="STRING" id="417373.GCA_001570685_00415"/>
<name>A0A0R1V2C7_9LACO</name>
<evidence type="ECO:0000256" key="2">
    <source>
        <dbReference type="ARBA" id="ARBA00010206"/>
    </source>
</evidence>
<dbReference type="EMBL" id="AZGC01000013">
    <property type="protein sequence ID" value="KRL96075.1"/>
    <property type="molecule type" value="Genomic_DNA"/>
</dbReference>
<protein>
    <recommendedName>
        <fullName evidence="6">Arginine deiminase</fullName>
        <shortName evidence="6">ADI</shortName>
        <ecNumber evidence="6">3.5.3.6</ecNumber>
    </recommendedName>
    <alternativeName>
        <fullName evidence="6">Arginine dihydrolase</fullName>
        <shortName evidence="6">AD</shortName>
    </alternativeName>
</protein>
<evidence type="ECO:0000256" key="1">
    <source>
        <dbReference type="ARBA" id="ARBA00005213"/>
    </source>
</evidence>
<dbReference type="PATRIC" id="fig|1423742.4.peg.538"/>
<comment type="similarity">
    <text evidence="2 6">Belongs to the arginine deiminase family.</text>
</comment>
<comment type="caution">
    <text evidence="8">The sequence shown here is derived from an EMBL/GenBank/DDBJ whole genome shotgun (WGS) entry which is preliminary data.</text>
</comment>
<evidence type="ECO:0000313" key="8">
    <source>
        <dbReference type="EMBL" id="KRL96075.1"/>
    </source>
</evidence>
<dbReference type="GO" id="GO:0019546">
    <property type="term" value="P:L-arginine deiminase pathway"/>
    <property type="evidence" value="ECO:0007669"/>
    <property type="project" value="UniProtKB-UniRule"/>
</dbReference>
<dbReference type="PIRSF" id="PIRSF006356">
    <property type="entry name" value="Arg_deiminase"/>
    <property type="match status" value="1"/>
</dbReference>
<dbReference type="NCBIfam" id="TIGR01078">
    <property type="entry name" value="arcA"/>
    <property type="match status" value="1"/>
</dbReference>
<evidence type="ECO:0000313" key="9">
    <source>
        <dbReference type="Proteomes" id="UP000051084"/>
    </source>
</evidence>
<dbReference type="PANTHER" id="PTHR47271">
    <property type="entry name" value="ARGININE DEIMINASE"/>
    <property type="match status" value="1"/>
</dbReference>
<dbReference type="HAMAP" id="MF_00242">
    <property type="entry name" value="Arg_deiminase"/>
    <property type="match status" value="1"/>
</dbReference>
<dbReference type="Pfam" id="PF02274">
    <property type="entry name" value="ADI"/>
    <property type="match status" value="1"/>
</dbReference>
<dbReference type="Gene3D" id="3.75.10.10">
    <property type="entry name" value="L-arginine/glycine Amidinotransferase, Chain A"/>
    <property type="match status" value="1"/>
</dbReference>